<dbReference type="AlphaFoldDB" id="A0A4E0RCY5"/>
<comment type="caution">
    <text evidence="1">The sequence shown here is derived from an EMBL/GenBank/DDBJ whole genome shotgun (WGS) entry which is preliminary data.</text>
</comment>
<dbReference type="EMBL" id="JXXN02001708">
    <property type="protein sequence ID" value="THD24234.1"/>
    <property type="molecule type" value="Genomic_DNA"/>
</dbReference>
<reference evidence="1" key="1">
    <citation type="submission" date="2019-03" db="EMBL/GenBank/DDBJ databases">
        <title>Improved annotation for the trematode Fasciola hepatica.</title>
        <authorList>
            <person name="Choi Y.-J."/>
            <person name="Martin J."/>
            <person name="Mitreva M."/>
        </authorList>
    </citation>
    <scope>NUCLEOTIDE SEQUENCE [LARGE SCALE GENOMIC DNA]</scope>
</reference>
<evidence type="ECO:0000313" key="1">
    <source>
        <dbReference type="EMBL" id="THD24234.1"/>
    </source>
</evidence>
<name>A0A4E0RCY5_FASHE</name>
<dbReference type="Proteomes" id="UP000230066">
    <property type="component" value="Unassembled WGS sequence"/>
</dbReference>
<proteinExistence type="predicted"/>
<protein>
    <submittedName>
        <fullName evidence="1">Uncharacterized protein</fullName>
    </submittedName>
</protein>
<organism evidence="1 2">
    <name type="scientific">Fasciola hepatica</name>
    <name type="common">Liver fluke</name>
    <dbReference type="NCBI Taxonomy" id="6192"/>
    <lineage>
        <taxon>Eukaryota</taxon>
        <taxon>Metazoa</taxon>
        <taxon>Spiralia</taxon>
        <taxon>Lophotrochozoa</taxon>
        <taxon>Platyhelminthes</taxon>
        <taxon>Trematoda</taxon>
        <taxon>Digenea</taxon>
        <taxon>Plagiorchiida</taxon>
        <taxon>Echinostomata</taxon>
        <taxon>Echinostomatoidea</taxon>
        <taxon>Fasciolidae</taxon>
        <taxon>Fasciola</taxon>
    </lineage>
</organism>
<gene>
    <name evidence="1" type="ORF">D915_005070</name>
</gene>
<sequence length="308" mass="35161">MEEIDEFTPEKHHRFTCEMQYGSIKYIHHFTLSEGPNAAGYGECTDRDWAGVSTLREFKLVANVEFKGKQMKYHPGMNENGSDMRRELSQKICEHLDEIRADGPVKKDFQTECQLLQVHPITNEAIVKVSVQEIHLTSFGFTDDNHGLAHFTQRIFKEEGRQSIAYNARLLSPDEEVKLAYQTIFIKGILRDAKGPISVNQIADLTLETPYVQLNETVCSEIRRWSSENSVLRKLSVHCVTDRRDSNSNVLTQLSVFDRSLITLNIHPEQRIVENLFINLFGQTPIRIDGESFQPELVTACSSTDVGK</sequence>
<accession>A0A4E0RCY5</accession>
<keyword evidence="2" id="KW-1185">Reference proteome</keyword>
<evidence type="ECO:0000313" key="2">
    <source>
        <dbReference type="Proteomes" id="UP000230066"/>
    </source>
</evidence>